<keyword evidence="3 4" id="KW-0862">Zinc</keyword>
<accession>K6V5J3</accession>
<keyword evidence="1 4" id="KW-0533">Nickel</keyword>
<dbReference type="PANTHER" id="PTHR34535">
    <property type="entry name" value="HYDROGENASE MATURATION FACTOR HYPA"/>
    <property type="match status" value="1"/>
</dbReference>
<dbReference type="AlphaFoldDB" id="K6V5J3"/>
<evidence type="ECO:0000256" key="1">
    <source>
        <dbReference type="ARBA" id="ARBA00022596"/>
    </source>
</evidence>
<dbReference type="Gene3D" id="3.30.2320.80">
    <property type="match status" value="1"/>
</dbReference>
<evidence type="ECO:0000256" key="2">
    <source>
        <dbReference type="ARBA" id="ARBA00022723"/>
    </source>
</evidence>
<organism evidence="5 6">
    <name type="scientific">Gordonia rhizosphera NBRC 16068</name>
    <dbReference type="NCBI Taxonomy" id="1108045"/>
    <lineage>
        <taxon>Bacteria</taxon>
        <taxon>Bacillati</taxon>
        <taxon>Actinomycetota</taxon>
        <taxon>Actinomycetes</taxon>
        <taxon>Mycobacteriales</taxon>
        <taxon>Gordoniaceae</taxon>
        <taxon>Gordonia</taxon>
    </lineage>
</organism>
<feature type="binding site" evidence="4">
    <location>
        <position position="87"/>
    </location>
    <ligand>
        <name>Zn(2+)</name>
        <dbReference type="ChEBI" id="CHEBI:29105"/>
    </ligand>
</feature>
<dbReference type="PANTHER" id="PTHR34535:SF3">
    <property type="entry name" value="HYDROGENASE MATURATION FACTOR HYPA"/>
    <property type="match status" value="1"/>
</dbReference>
<dbReference type="eggNOG" id="COG0375">
    <property type="taxonomic scope" value="Bacteria"/>
</dbReference>
<dbReference type="OrthoDB" id="288014at2"/>
<evidence type="ECO:0000313" key="6">
    <source>
        <dbReference type="Proteomes" id="UP000008363"/>
    </source>
</evidence>
<evidence type="ECO:0000256" key="3">
    <source>
        <dbReference type="ARBA" id="ARBA00022833"/>
    </source>
</evidence>
<proteinExistence type="inferred from homology"/>
<evidence type="ECO:0000313" key="5">
    <source>
        <dbReference type="EMBL" id="GAB91518.1"/>
    </source>
</evidence>
<dbReference type="GO" id="GO:0008270">
    <property type="term" value="F:zinc ion binding"/>
    <property type="evidence" value="ECO:0007669"/>
    <property type="project" value="UniProtKB-UniRule"/>
</dbReference>
<dbReference type="Pfam" id="PF01155">
    <property type="entry name" value="HypA"/>
    <property type="match status" value="1"/>
</dbReference>
<evidence type="ECO:0000256" key="4">
    <source>
        <dbReference type="HAMAP-Rule" id="MF_00213"/>
    </source>
</evidence>
<dbReference type="GO" id="GO:0051604">
    <property type="term" value="P:protein maturation"/>
    <property type="evidence" value="ECO:0007669"/>
    <property type="project" value="InterPro"/>
</dbReference>
<dbReference type="HAMAP" id="MF_00213">
    <property type="entry name" value="HypA_HybF"/>
    <property type="match status" value="1"/>
</dbReference>
<sequence length="129" mass="13445">MHELSLCHAIAGVVRPHAADREVSVIHVRIGALRQVIPETLTFCWDLVAAQEGFDGARLEIDPVPASVSCASCSVTSDIESRYSTSCPVCGSSEVSVVGGEEFLITSIDVRSASPSAASSSAATTPERA</sequence>
<dbReference type="GO" id="GO:0016151">
    <property type="term" value="F:nickel cation binding"/>
    <property type="evidence" value="ECO:0007669"/>
    <property type="project" value="UniProtKB-UniRule"/>
</dbReference>
<dbReference type="InterPro" id="IPR000688">
    <property type="entry name" value="HypA/HybF"/>
</dbReference>
<feature type="binding site" evidence="4">
    <location>
        <position position="2"/>
    </location>
    <ligand>
        <name>Ni(2+)</name>
        <dbReference type="ChEBI" id="CHEBI:49786"/>
    </ligand>
</feature>
<keyword evidence="6" id="KW-1185">Reference proteome</keyword>
<dbReference type="PIRSF" id="PIRSF004761">
    <property type="entry name" value="Hydrgn_mat_HypA"/>
    <property type="match status" value="1"/>
</dbReference>
<gene>
    <name evidence="4 5" type="primary">hypA</name>
    <name evidence="5" type="ORF">GORHZ_135_00680</name>
</gene>
<comment type="function">
    <text evidence="4">Involved in the maturation of [NiFe] hydrogenases. Required for nickel insertion into the metal center of the hydrogenase.</text>
</comment>
<keyword evidence="2 4" id="KW-0479">Metal-binding</keyword>
<feature type="binding site" evidence="4">
    <location>
        <position position="73"/>
    </location>
    <ligand>
        <name>Zn(2+)</name>
        <dbReference type="ChEBI" id="CHEBI:29105"/>
    </ligand>
</feature>
<dbReference type="EMBL" id="BAHC01000135">
    <property type="protein sequence ID" value="GAB91518.1"/>
    <property type="molecule type" value="Genomic_DNA"/>
</dbReference>
<comment type="caution">
    <text evidence="5">The sequence shown here is derived from an EMBL/GenBank/DDBJ whole genome shotgun (WGS) entry which is preliminary data.</text>
</comment>
<dbReference type="STRING" id="1108045.GORHZ_135_00680"/>
<dbReference type="RefSeq" id="WP_006335046.1">
    <property type="nucleotide sequence ID" value="NZ_BAHC01000135.1"/>
</dbReference>
<dbReference type="Proteomes" id="UP000008363">
    <property type="component" value="Unassembled WGS sequence"/>
</dbReference>
<comment type="similarity">
    <text evidence="4">Belongs to the HypA/HybF family.</text>
</comment>
<name>K6V5J3_9ACTN</name>
<protein>
    <recommendedName>
        <fullName evidence="4">Hydrogenase maturation factor HypA</fullName>
    </recommendedName>
</protein>
<reference evidence="5 6" key="1">
    <citation type="submission" date="2012-08" db="EMBL/GenBank/DDBJ databases">
        <title>Whole genome shotgun sequence of Gordonia rhizosphera NBRC 16068.</title>
        <authorList>
            <person name="Takarada H."/>
            <person name="Isaki S."/>
            <person name="Hosoyama A."/>
            <person name="Tsuchikane K."/>
            <person name="Katsumata H."/>
            <person name="Baba S."/>
            <person name="Ohji S."/>
            <person name="Yamazaki S."/>
            <person name="Fujita N."/>
        </authorList>
    </citation>
    <scope>NUCLEOTIDE SEQUENCE [LARGE SCALE GENOMIC DNA]</scope>
    <source>
        <strain evidence="5 6">NBRC 16068</strain>
    </source>
</reference>
<feature type="binding site" evidence="4">
    <location>
        <position position="90"/>
    </location>
    <ligand>
        <name>Zn(2+)</name>
        <dbReference type="ChEBI" id="CHEBI:29105"/>
    </ligand>
</feature>
<feature type="binding site" evidence="4">
    <location>
        <position position="70"/>
    </location>
    <ligand>
        <name>Zn(2+)</name>
        <dbReference type="ChEBI" id="CHEBI:29105"/>
    </ligand>
</feature>